<proteinExistence type="predicted"/>
<evidence type="ECO:0000313" key="2">
    <source>
        <dbReference type="Proteomes" id="UP001190465"/>
    </source>
</evidence>
<reference evidence="1 2" key="1">
    <citation type="submission" date="2023-08" db="EMBL/GenBank/DDBJ databases">
        <authorList>
            <person name="Folkvardsen B D."/>
            <person name="Norman A."/>
        </authorList>
    </citation>
    <scope>NUCLEOTIDE SEQUENCE [LARGE SCALE GENOMIC DNA]</scope>
    <source>
        <strain evidence="1 2">Mu0053</strain>
    </source>
</reference>
<dbReference type="RefSeq" id="WP_308481882.1">
    <property type="nucleotide sequence ID" value="NZ_OY726397.1"/>
</dbReference>
<protein>
    <recommendedName>
        <fullName evidence="3">Cupin</fullName>
    </recommendedName>
</protein>
<accession>A0ABM9LK78</accession>
<dbReference type="InterPro" id="IPR014710">
    <property type="entry name" value="RmlC-like_jellyroll"/>
</dbReference>
<dbReference type="CDD" id="cd02208">
    <property type="entry name" value="cupin_RmlC-like"/>
    <property type="match status" value="1"/>
</dbReference>
<organism evidence="1 2">
    <name type="scientific">[Mycobacterium] burgundiense</name>
    <dbReference type="NCBI Taxonomy" id="3064286"/>
    <lineage>
        <taxon>Bacteria</taxon>
        <taxon>Bacillati</taxon>
        <taxon>Actinomycetota</taxon>
        <taxon>Actinomycetes</taxon>
        <taxon>Mycobacteriales</taxon>
        <taxon>Mycobacteriaceae</taxon>
        <taxon>Mycolicibacterium</taxon>
    </lineage>
</organism>
<dbReference type="Gene3D" id="2.60.120.10">
    <property type="entry name" value="Jelly Rolls"/>
    <property type="match status" value="2"/>
</dbReference>
<dbReference type="EMBL" id="OY726397">
    <property type="protein sequence ID" value="CAJ1500414.1"/>
    <property type="molecule type" value="Genomic_DNA"/>
</dbReference>
<evidence type="ECO:0008006" key="3">
    <source>
        <dbReference type="Google" id="ProtNLM"/>
    </source>
</evidence>
<dbReference type="Proteomes" id="UP001190465">
    <property type="component" value="Chromosome"/>
</dbReference>
<dbReference type="InterPro" id="IPR011051">
    <property type="entry name" value="RmlC_Cupin_sf"/>
</dbReference>
<name>A0ABM9LK78_9MYCO</name>
<sequence length="278" mass="30602">MANLEPDLEVWIARLPEYELRPSSSRHGDDDLADAAADDSPVPNIAVFDHWRPDSFVQLDEFPAVLCRDMAAVTAATNGQVEARVLKANPAHPWPQPPWRRRTTGARLCLLIAGTVWFDLAGIGEESFSAKDSWCLPGGLDHALLEASTEFELLEIELPVPPGPPSPASDVPEMLMLNATYNYRSVPLFGKPNEHPDYPRVEMADPRSALALRLDDKECSDWAGCPWHLHDQGIQCGYLTSGTAHLDIEGLGLVDAQPGTFWLQQANARHLVRSAASR</sequence>
<dbReference type="SUPFAM" id="SSF51182">
    <property type="entry name" value="RmlC-like cupins"/>
    <property type="match status" value="1"/>
</dbReference>
<keyword evidence="2" id="KW-1185">Reference proteome</keyword>
<gene>
    <name evidence="1" type="ORF">MU0053_001665</name>
</gene>
<evidence type="ECO:0000313" key="1">
    <source>
        <dbReference type="EMBL" id="CAJ1500414.1"/>
    </source>
</evidence>